<comment type="caution">
    <text evidence="2">The sequence shown here is derived from an EMBL/GenBank/DDBJ whole genome shotgun (WGS) entry which is preliminary data.</text>
</comment>
<feature type="compositionally biased region" description="Polar residues" evidence="1">
    <location>
        <begin position="1"/>
        <end position="14"/>
    </location>
</feature>
<accession>A0A7V1FM14</accession>
<sequence>MPNFYVNQNQQANGDNEVHRSDDVGCQNPASSANRVDLGWHSDCHGAVQKAKSSGYNANGCYFCCNACHTT</sequence>
<proteinExistence type="predicted"/>
<reference evidence="2" key="1">
    <citation type="journal article" date="2020" name="mSystems">
        <title>Genome- and Community-Level Interaction Insights into Carbon Utilization and Element Cycling Functions of Hydrothermarchaeota in Hydrothermal Sediment.</title>
        <authorList>
            <person name="Zhou Z."/>
            <person name="Liu Y."/>
            <person name="Xu W."/>
            <person name="Pan J."/>
            <person name="Luo Z.H."/>
            <person name="Li M."/>
        </authorList>
    </citation>
    <scope>NUCLEOTIDE SEQUENCE [LARGE SCALE GENOMIC DNA]</scope>
    <source>
        <strain evidence="2">HyVt-323</strain>
    </source>
</reference>
<feature type="region of interest" description="Disordered" evidence="1">
    <location>
        <begin position="1"/>
        <end position="30"/>
    </location>
</feature>
<name>A0A7V1FM14_9RHOB</name>
<evidence type="ECO:0000256" key="1">
    <source>
        <dbReference type="SAM" id="MobiDB-lite"/>
    </source>
</evidence>
<dbReference type="EMBL" id="DRFN01000011">
    <property type="protein sequence ID" value="HDZ51181.1"/>
    <property type="molecule type" value="Genomic_DNA"/>
</dbReference>
<dbReference type="Proteomes" id="UP000885704">
    <property type="component" value="Unassembled WGS sequence"/>
</dbReference>
<dbReference type="AlphaFoldDB" id="A0A7V1FM14"/>
<gene>
    <name evidence="2" type="ORF">ENH63_05210</name>
</gene>
<protein>
    <submittedName>
        <fullName evidence="2">Uncharacterized protein</fullName>
    </submittedName>
</protein>
<evidence type="ECO:0000313" key="2">
    <source>
        <dbReference type="EMBL" id="HDZ51181.1"/>
    </source>
</evidence>
<organism evidence="2">
    <name type="scientific">Sulfitobacter litoralis</name>
    <dbReference type="NCBI Taxonomy" id="335975"/>
    <lineage>
        <taxon>Bacteria</taxon>
        <taxon>Pseudomonadati</taxon>
        <taxon>Pseudomonadota</taxon>
        <taxon>Alphaproteobacteria</taxon>
        <taxon>Rhodobacterales</taxon>
        <taxon>Roseobacteraceae</taxon>
        <taxon>Sulfitobacter</taxon>
    </lineage>
</organism>